<dbReference type="OrthoDB" id="4314040at2759"/>
<dbReference type="Proteomes" id="UP000078343">
    <property type="component" value="Unassembled WGS sequence"/>
</dbReference>
<dbReference type="GO" id="GO:0008270">
    <property type="term" value="F:zinc ion binding"/>
    <property type="evidence" value="ECO:0007669"/>
    <property type="project" value="InterPro"/>
</dbReference>
<dbReference type="Pfam" id="PF00172">
    <property type="entry name" value="Zn_clus"/>
    <property type="match status" value="1"/>
</dbReference>
<sequence length="170" mass="18963">MSELHHGNKHPAVVAASQPTAEAPAKQSVREKTKRSSKACNYCRKSKRKCDAKGPPCGRCMQIQESKWRKSLKGQKEAESCLYEDADGGSAERGTKKPPSMESAQPHRPFDAPGEQMNPTLLGHGHSQPTYWYATHNHFYHCPAPIPLPITHRVLQNDVADQSQSYNAFR</sequence>
<organism evidence="7 8">
    <name type="scientific">Fonsecaea erecta</name>
    <dbReference type="NCBI Taxonomy" id="1367422"/>
    <lineage>
        <taxon>Eukaryota</taxon>
        <taxon>Fungi</taxon>
        <taxon>Dikarya</taxon>
        <taxon>Ascomycota</taxon>
        <taxon>Pezizomycotina</taxon>
        <taxon>Eurotiomycetes</taxon>
        <taxon>Chaetothyriomycetidae</taxon>
        <taxon>Chaetothyriales</taxon>
        <taxon>Herpotrichiellaceae</taxon>
        <taxon>Fonsecaea</taxon>
    </lineage>
</organism>
<proteinExistence type="predicted"/>
<evidence type="ECO:0000313" key="7">
    <source>
        <dbReference type="EMBL" id="OAP54030.1"/>
    </source>
</evidence>
<keyword evidence="2" id="KW-0238">DNA-binding</keyword>
<feature type="region of interest" description="Disordered" evidence="5">
    <location>
        <begin position="1"/>
        <end position="37"/>
    </location>
</feature>
<evidence type="ECO:0000256" key="2">
    <source>
        <dbReference type="ARBA" id="ARBA00023125"/>
    </source>
</evidence>
<dbReference type="GeneID" id="30015958"/>
<protein>
    <recommendedName>
        <fullName evidence="6">Zn(2)-C6 fungal-type domain-containing protein</fullName>
    </recommendedName>
</protein>
<dbReference type="SUPFAM" id="SSF57701">
    <property type="entry name" value="Zn2/Cys6 DNA-binding domain"/>
    <property type="match status" value="1"/>
</dbReference>
<dbReference type="Gene3D" id="4.10.240.10">
    <property type="entry name" value="Zn(2)-C6 fungal-type DNA-binding domain"/>
    <property type="match status" value="1"/>
</dbReference>
<feature type="domain" description="Zn(2)-C6 fungal-type" evidence="6">
    <location>
        <begin position="39"/>
        <end position="83"/>
    </location>
</feature>
<name>A0A178Z2N6_9EURO</name>
<dbReference type="InterPro" id="IPR036864">
    <property type="entry name" value="Zn2-C6_fun-type_DNA-bd_sf"/>
</dbReference>
<comment type="caution">
    <text evidence="7">The sequence shown here is derived from an EMBL/GenBank/DDBJ whole genome shotgun (WGS) entry which is preliminary data.</text>
</comment>
<dbReference type="AlphaFoldDB" id="A0A178Z2N6"/>
<reference evidence="7 8" key="1">
    <citation type="submission" date="2016-04" db="EMBL/GenBank/DDBJ databases">
        <title>Draft genome of Fonsecaea erecta CBS 125763.</title>
        <authorList>
            <person name="Weiss V.A."/>
            <person name="Vicente V.A."/>
            <person name="Raittz R.T."/>
            <person name="Moreno L.F."/>
            <person name="De Souza E.M."/>
            <person name="Pedrosa F.O."/>
            <person name="Steffens M.B."/>
            <person name="Faoro H."/>
            <person name="Tadra-Sfeir M.Z."/>
            <person name="Najafzadeh M.J."/>
            <person name="Felipe M.S."/>
            <person name="Teixeira M."/>
            <person name="Sun J."/>
            <person name="Xi L."/>
            <person name="Gomes R."/>
            <person name="De Azevedo C.M."/>
            <person name="Salgado C.G."/>
            <person name="Da Silva M.B."/>
            <person name="Nascimento M.F."/>
            <person name="Queiroz-Telles F."/>
            <person name="Attili D.S."/>
            <person name="Gorbushina A."/>
        </authorList>
    </citation>
    <scope>NUCLEOTIDE SEQUENCE [LARGE SCALE GENOMIC DNA]</scope>
    <source>
        <strain evidence="7 8">CBS 125763</strain>
    </source>
</reference>
<keyword evidence="8" id="KW-1185">Reference proteome</keyword>
<dbReference type="EMBL" id="LVYI01000016">
    <property type="protein sequence ID" value="OAP54030.1"/>
    <property type="molecule type" value="Genomic_DNA"/>
</dbReference>
<feature type="region of interest" description="Disordered" evidence="5">
    <location>
        <begin position="68"/>
        <end position="118"/>
    </location>
</feature>
<dbReference type="SMART" id="SM00066">
    <property type="entry name" value="GAL4"/>
    <property type="match status" value="1"/>
</dbReference>
<accession>A0A178Z2N6</accession>
<evidence type="ECO:0000256" key="5">
    <source>
        <dbReference type="SAM" id="MobiDB-lite"/>
    </source>
</evidence>
<keyword evidence="1" id="KW-0805">Transcription regulation</keyword>
<dbReference type="GO" id="GO:0000981">
    <property type="term" value="F:DNA-binding transcription factor activity, RNA polymerase II-specific"/>
    <property type="evidence" value="ECO:0007669"/>
    <property type="project" value="InterPro"/>
</dbReference>
<gene>
    <name evidence="7" type="ORF">AYL99_11790</name>
</gene>
<keyword evidence="3" id="KW-0804">Transcription</keyword>
<evidence type="ECO:0000259" key="6">
    <source>
        <dbReference type="PROSITE" id="PS50048"/>
    </source>
</evidence>
<dbReference type="RefSeq" id="XP_018687397.1">
    <property type="nucleotide sequence ID" value="XM_018843295.1"/>
</dbReference>
<evidence type="ECO:0000256" key="3">
    <source>
        <dbReference type="ARBA" id="ARBA00023163"/>
    </source>
</evidence>
<dbReference type="InterPro" id="IPR001138">
    <property type="entry name" value="Zn2Cys6_DnaBD"/>
</dbReference>
<dbReference type="CDD" id="cd00067">
    <property type="entry name" value="GAL4"/>
    <property type="match status" value="1"/>
</dbReference>
<evidence type="ECO:0000256" key="4">
    <source>
        <dbReference type="ARBA" id="ARBA00023242"/>
    </source>
</evidence>
<dbReference type="PROSITE" id="PS50048">
    <property type="entry name" value="ZN2_CY6_FUNGAL_2"/>
    <property type="match status" value="1"/>
</dbReference>
<evidence type="ECO:0000313" key="8">
    <source>
        <dbReference type="Proteomes" id="UP000078343"/>
    </source>
</evidence>
<evidence type="ECO:0000256" key="1">
    <source>
        <dbReference type="ARBA" id="ARBA00023015"/>
    </source>
</evidence>
<dbReference type="GO" id="GO:0003677">
    <property type="term" value="F:DNA binding"/>
    <property type="evidence" value="ECO:0007669"/>
    <property type="project" value="UniProtKB-KW"/>
</dbReference>
<keyword evidence="4" id="KW-0539">Nucleus</keyword>